<evidence type="ECO:0000313" key="7">
    <source>
        <dbReference type="Proteomes" id="UP000031307"/>
    </source>
</evidence>
<evidence type="ECO:0000256" key="1">
    <source>
        <dbReference type="ARBA" id="ARBA00006383"/>
    </source>
</evidence>
<comment type="similarity">
    <text evidence="1 5">Belongs to the antibiotic N-acetyltransferase family.</text>
</comment>
<dbReference type="InterPro" id="IPR028345">
    <property type="entry name" value="Antibiotic_NAT-like"/>
</dbReference>
<dbReference type="PANTHER" id="PTHR11104:SF0">
    <property type="entry name" value="SPBETA PROPHAGE-DERIVED AMINOGLYCOSIDE N(3')-ACETYLTRANSFERASE-LIKE PROTEIN YOKD"/>
    <property type="match status" value="1"/>
</dbReference>
<protein>
    <recommendedName>
        <fullName evidence="2 5">Aminoglycoside N(3)-acetyltransferase</fullName>
        <ecNumber evidence="5">2.3.1.-</ecNumber>
    </recommendedName>
</protein>
<gene>
    <name evidence="6" type="ORF">DB43_DU00190</name>
</gene>
<dbReference type="AlphaFoldDB" id="A0A0C1EBU0"/>
<evidence type="ECO:0000256" key="5">
    <source>
        <dbReference type="RuleBase" id="RU365031"/>
    </source>
</evidence>
<evidence type="ECO:0000256" key="3">
    <source>
        <dbReference type="ARBA" id="ARBA00022679"/>
    </source>
</evidence>
<name>A0A0C1EBU0_9BACT</name>
<dbReference type="Pfam" id="PF02522">
    <property type="entry name" value="Antibiotic_NAT"/>
    <property type="match status" value="1"/>
</dbReference>
<dbReference type="EC" id="2.3.1.-" evidence="5"/>
<dbReference type="GO" id="GO:0046677">
    <property type="term" value="P:response to antibiotic"/>
    <property type="evidence" value="ECO:0007669"/>
    <property type="project" value="UniProtKB-KW"/>
</dbReference>
<dbReference type="Proteomes" id="UP000031307">
    <property type="component" value="Unassembled WGS sequence"/>
</dbReference>
<keyword evidence="4 5" id="KW-0012">Acyltransferase</keyword>
<reference evidence="6 7" key="1">
    <citation type="journal article" date="2014" name="Mol. Biol. Evol.">
        <title>Massive expansion of Ubiquitination-related gene families within the Chlamydiae.</title>
        <authorList>
            <person name="Domman D."/>
            <person name="Collingro A."/>
            <person name="Lagkouvardos I."/>
            <person name="Gehre L."/>
            <person name="Weinmaier T."/>
            <person name="Rattei T."/>
            <person name="Subtil A."/>
            <person name="Horn M."/>
        </authorList>
    </citation>
    <scope>NUCLEOTIDE SEQUENCE [LARGE SCALE GENOMIC DNA]</scope>
    <source>
        <strain evidence="6 7">OEW1</strain>
    </source>
</reference>
<keyword evidence="5" id="KW-0046">Antibiotic resistance</keyword>
<comment type="catalytic activity">
    <reaction evidence="5">
        <text>a 2-deoxystreptamine antibiotic + acetyl-CoA = an N(3)-acetyl-2-deoxystreptamine antibiotic + CoA + H(+)</text>
        <dbReference type="Rhea" id="RHEA:12665"/>
        <dbReference type="ChEBI" id="CHEBI:15378"/>
        <dbReference type="ChEBI" id="CHEBI:57287"/>
        <dbReference type="ChEBI" id="CHEBI:57288"/>
        <dbReference type="ChEBI" id="CHEBI:57921"/>
        <dbReference type="ChEBI" id="CHEBI:77452"/>
        <dbReference type="EC" id="2.3.1.81"/>
    </reaction>
</comment>
<dbReference type="EMBL" id="JSAM01000015">
    <property type="protein sequence ID" value="KIA78552.1"/>
    <property type="molecule type" value="Genomic_DNA"/>
</dbReference>
<accession>A0A0C1EBU0</accession>
<dbReference type="SUPFAM" id="SSF110710">
    <property type="entry name" value="TTHA0583/YokD-like"/>
    <property type="match status" value="1"/>
</dbReference>
<dbReference type="PATRIC" id="fig|83552.4.peg.242"/>
<evidence type="ECO:0000313" key="6">
    <source>
        <dbReference type="EMBL" id="KIA78552.1"/>
    </source>
</evidence>
<keyword evidence="3 5" id="KW-0808">Transferase</keyword>
<organism evidence="6 7">
    <name type="scientific">Parachlamydia acanthamoebae</name>
    <dbReference type="NCBI Taxonomy" id="83552"/>
    <lineage>
        <taxon>Bacteria</taxon>
        <taxon>Pseudomonadati</taxon>
        <taxon>Chlamydiota</taxon>
        <taxon>Chlamydiia</taxon>
        <taxon>Parachlamydiales</taxon>
        <taxon>Parachlamydiaceae</taxon>
        <taxon>Parachlamydia</taxon>
    </lineage>
</organism>
<dbReference type="InterPro" id="IPR003679">
    <property type="entry name" value="Amioglycoside_AcTrfase"/>
</dbReference>
<dbReference type="PANTHER" id="PTHR11104">
    <property type="entry name" value="AMINOGLYCOSIDE N3-ACETYLTRANSFERASE"/>
    <property type="match status" value="1"/>
</dbReference>
<evidence type="ECO:0000256" key="4">
    <source>
        <dbReference type="ARBA" id="ARBA00023315"/>
    </source>
</evidence>
<proteinExistence type="inferred from homology"/>
<evidence type="ECO:0000256" key="2">
    <source>
        <dbReference type="ARBA" id="ARBA00012882"/>
    </source>
</evidence>
<dbReference type="GO" id="GO:0046353">
    <property type="term" value="F:aminoglycoside 3-N-acetyltransferase activity"/>
    <property type="evidence" value="ECO:0007669"/>
    <property type="project" value="UniProtKB-EC"/>
</dbReference>
<comment type="caution">
    <text evidence="6">The sequence shown here is derived from an EMBL/GenBank/DDBJ whole genome shotgun (WGS) entry which is preliminary data.</text>
</comment>
<sequence>MMMSHRWSNFCFQKKEDLLQAKPLSSMADFQSKGLTMLQLNQETIQTGFRQLGICEGDVVLVHSDLLRLGIPEQAKNREAILNFYLNAFQSILGKKGTIAVPAYFYEYARHGIPFDTEYSPVSKSLGAFSAHICTLQGKVRSGNPLQSIAAIGPHAEYISGGNSLSGYGINSPWHRLHSLNAKMVFIGIGMETMTYVHHIEQEVGVPHLYFKVYPYPVTRGDNPIPGYPVSAVRYLNYGIEYNLKPFESLLLQRGLARSISVGKGNILSVSTEDTFQEGVKYLENNIYAFLQAPPKFIAGQIPFDGVPK</sequence>